<organism evidence="2 3">
    <name type="scientific">Liparis tanakae</name>
    <name type="common">Tanaka's snailfish</name>
    <dbReference type="NCBI Taxonomy" id="230148"/>
    <lineage>
        <taxon>Eukaryota</taxon>
        <taxon>Metazoa</taxon>
        <taxon>Chordata</taxon>
        <taxon>Craniata</taxon>
        <taxon>Vertebrata</taxon>
        <taxon>Euteleostomi</taxon>
        <taxon>Actinopterygii</taxon>
        <taxon>Neopterygii</taxon>
        <taxon>Teleostei</taxon>
        <taxon>Neoteleostei</taxon>
        <taxon>Acanthomorphata</taxon>
        <taxon>Eupercaria</taxon>
        <taxon>Perciformes</taxon>
        <taxon>Cottioidei</taxon>
        <taxon>Cottales</taxon>
        <taxon>Liparidae</taxon>
        <taxon>Liparis</taxon>
    </lineage>
</organism>
<reference evidence="2 3" key="1">
    <citation type="submission" date="2019-03" db="EMBL/GenBank/DDBJ databases">
        <title>First draft genome of Liparis tanakae, snailfish: a comprehensive survey of snailfish specific genes.</title>
        <authorList>
            <person name="Kim W."/>
            <person name="Song I."/>
            <person name="Jeong J.-H."/>
            <person name="Kim D."/>
            <person name="Kim S."/>
            <person name="Ryu S."/>
            <person name="Song J.Y."/>
            <person name="Lee S.K."/>
        </authorList>
    </citation>
    <scope>NUCLEOTIDE SEQUENCE [LARGE SCALE GENOMIC DNA]</scope>
    <source>
        <tissue evidence="2">Muscle</tissue>
    </source>
</reference>
<protein>
    <submittedName>
        <fullName evidence="2">Uncharacterized protein</fullName>
    </submittedName>
</protein>
<dbReference type="Proteomes" id="UP000314294">
    <property type="component" value="Unassembled WGS sequence"/>
</dbReference>
<keyword evidence="3" id="KW-1185">Reference proteome</keyword>
<gene>
    <name evidence="2" type="ORF">EYF80_030793</name>
</gene>
<evidence type="ECO:0000256" key="1">
    <source>
        <dbReference type="SAM" id="MobiDB-lite"/>
    </source>
</evidence>
<dbReference type="EMBL" id="SRLO01000366">
    <property type="protein sequence ID" value="TNN58969.1"/>
    <property type="molecule type" value="Genomic_DNA"/>
</dbReference>
<feature type="compositionally biased region" description="Basic and acidic residues" evidence="1">
    <location>
        <begin position="98"/>
        <end position="117"/>
    </location>
</feature>
<accession>A0A4Z2GZQ1</accession>
<feature type="region of interest" description="Disordered" evidence="1">
    <location>
        <begin position="16"/>
        <end position="60"/>
    </location>
</feature>
<evidence type="ECO:0000313" key="3">
    <source>
        <dbReference type="Proteomes" id="UP000314294"/>
    </source>
</evidence>
<name>A0A4Z2GZQ1_9TELE</name>
<comment type="caution">
    <text evidence="2">The sequence shown here is derived from an EMBL/GenBank/DDBJ whole genome shotgun (WGS) entry which is preliminary data.</text>
</comment>
<dbReference type="AlphaFoldDB" id="A0A4Z2GZQ1"/>
<proteinExistence type="predicted"/>
<sequence length="126" mass="14086">MAIFTPVDRWPRLREKDIRGVALTHSSEEPSPSPASSPGGRERLKGGKLQLGSGSETHQWPPCWPVVGTGRSHWGFQLDTEESRLACMWTRMPECRVGRPKSKENMSSKPFITDRRSTSSLPEVAI</sequence>
<evidence type="ECO:0000313" key="2">
    <source>
        <dbReference type="EMBL" id="TNN58969.1"/>
    </source>
</evidence>
<feature type="region of interest" description="Disordered" evidence="1">
    <location>
        <begin position="98"/>
        <end position="126"/>
    </location>
</feature>